<dbReference type="GO" id="GO:0046872">
    <property type="term" value="F:metal ion binding"/>
    <property type="evidence" value="ECO:0007669"/>
    <property type="project" value="UniProtKB-UniRule"/>
</dbReference>
<dbReference type="GO" id="GO:0003723">
    <property type="term" value="F:RNA binding"/>
    <property type="evidence" value="ECO:0007669"/>
    <property type="project" value="UniProtKB-UniRule"/>
</dbReference>
<evidence type="ECO:0000256" key="4">
    <source>
        <dbReference type="ARBA" id="ARBA00022759"/>
    </source>
</evidence>
<dbReference type="EMBL" id="DXBE01000014">
    <property type="protein sequence ID" value="HIZ68526.1"/>
    <property type="molecule type" value="Genomic_DNA"/>
</dbReference>
<organism evidence="14 15">
    <name type="scientific">Candidatus Prevotella avicola</name>
    <dbReference type="NCBI Taxonomy" id="2838738"/>
    <lineage>
        <taxon>Bacteria</taxon>
        <taxon>Pseudomonadati</taxon>
        <taxon>Bacteroidota</taxon>
        <taxon>Bacteroidia</taxon>
        <taxon>Bacteroidales</taxon>
        <taxon>Prevotellaceae</taxon>
        <taxon>Prevotella</taxon>
    </lineage>
</organism>
<keyword evidence="10" id="KW-0464">Manganese</keyword>
<evidence type="ECO:0000256" key="7">
    <source>
        <dbReference type="ARBA" id="ARBA00022884"/>
    </source>
</evidence>
<reference evidence="14" key="2">
    <citation type="submission" date="2021-04" db="EMBL/GenBank/DDBJ databases">
        <authorList>
            <person name="Gilroy R."/>
        </authorList>
    </citation>
    <scope>NUCLEOTIDE SEQUENCE</scope>
    <source>
        <strain evidence="14">ChiHecec3B27-8219</strain>
    </source>
</reference>
<keyword evidence="7 12" id="KW-0694">RNA-binding</keyword>
<keyword evidence="8 12" id="KW-0051">Antiviral defense</keyword>
<dbReference type="Pfam" id="PF13395">
    <property type="entry name" value="HNH_4"/>
    <property type="match status" value="1"/>
</dbReference>
<comment type="caution">
    <text evidence="14">The sequence shown here is derived from an EMBL/GenBank/DDBJ whole genome shotgun (WGS) entry which is preliminary data.</text>
</comment>
<dbReference type="NCBIfam" id="TIGR01865">
    <property type="entry name" value="cas_Csn1"/>
    <property type="match status" value="2"/>
</dbReference>
<reference evidence="14" key="1">
    <citation type="journal article" date="2021" name="PeerJ">
        <title>Extensive microbial diversity within the chicken gut microbiome revealed by metagenomics and culture.</title>
        <authorList>
            <person name="Gilroy R."/>
            <person name="Ravi A."/>
            <person name="Getino M."/>
            <person name="Pursley I."/>
            <person name="Horton D.L."/>
            <person name="Alikhan N.F."/>
            <person name="Baker D."/>
            <person name="Gharbi K."/>
            <person name="Hall N."/>
            <person name="Watson M."/>
            <person name="Adriaenssens E.M."/>
            <person name="Foster-Nyarko E."/>
            <person name="Jarju S."/>
            <person name="Secka A."/>
            <person name="Antonio M."/>
            <person name="Oren A."/>
            <person name="Chaudhuri R.R."/>
            <person name="La Ragione R."/>
            <person name="Hildebrand F."/>
            <person name="Pallen M.J."/>
        </authorList>
    </citation>
    <scope>NUCLEOTIDE SEQUENCE</scope>
    <source>
        <strain evidence="14">ChiHecec3B27-8219</strain>
    </source>
</reference>
<sequence length="1540" mass="179031">MEKRILGLDLGTNSIGWALIKGERHENDNETILSYIEAAGSRILPLDAAAQGDFEKGNPAKTQTSERTRMRGMRHLLERSLLRRERLHRVLDIMDFLPPHYSQSLTRYGKFKADTECKLAWRKTETGHYEFLFQDSFQEMLQDFQNHGKLEENKKIPYDWTIYYLRKKALTQPVSKQELAWILLNFNQKRGYYQREDQAVDDNQKKRVEYQALKVISVEDTGEKKGKNTWYDVRLENGLVYHYSAPIKPDWKGETKEFIVTTTIDQNGKPELDKDGKPKYSMRAPKEDDYKLLMEKTKKDITDSGKSVGEYIYDALLVNPQQKIRGGLVRTIERYFYKKELEKILLSQERFIPELTDRELYRRCVEELYPSNDAYRHLIESRDMRYLLVEDILFYQRPLKSKKSLIDDCPYESRSYVDRETGEIKSSPVKCIAQSHPLFQEFRLWQFIHNLRIYQNERSVEGKLQLDVDVTEEVLPTPESKAALFRFLNDRENVTQEILLKEVFKGRKLSVKDCPYRWNYAGEGKKYPCNETRHLMLKLLKKAGIDTAFLTPEKEQALWHIMYSVEDKDQYEKALSTFARKNDLPDGFKEQFKKAPTFKKDYGAYSLRAIKKLLPLMRVGEYWSADCIDSETKERISQIIRGEMDEKVSQRMTKSRDSFTDISQFQGLPVWQACYVVYGRHSEATEIQRWEKPEDIDVYLKAFKQHSLRNPIVEQVVLETLRVVRDIWKTYGKVDEIHIEMGRDMKNTAEERKRIFNRNQQNENDNLRIKALLTEFMNPDFEIEGVRPYSPSQQEALRIYEDGAWSGLDEEKEDKKELEAIREILGKFSQSDKAKRPTHSEVLRYKAWLEQRYSSPYTGEAIPLAKLFTPAYEIEHVIPQSRFFDDSFSNKVVCEAEVNKLKDRMLGYEFIKAHQGEVVSLSGTGRCARILSPEEYEQRVTDCYKHNTAKMKKLLMEEIPDDFIQRQMNDSRYISKLVKSLLSNMVREEGEREAISKHVITCNGTITDRLKKDWGVNDVWNHIILPRFQRMKDLTGRNDFVAVNSQGHEIPSVPPELQKGFKKKRIDHRHHAMDAIVIACTTRNHVNLLNNEAAMSENKANRIALSRKLRRYENCAIYKGGETKNISVAKEFLKPWATFPADVERALGDIVVSFKQNLRVINKATNHYEHYKDGKKVKLPQVKGDMWAVRKPMHKDTVFALVNLRQLKTVGLKDAILMPDRIANKDLKQKVKELLAQGDDLRKIKKYFETEKDTWRDVDIKKIEVYYFSEETSNHYYATRKPLDANVKIDTVTDTGIQKILRRHLEENGNKADVAFSPEGIARMNENIFRLNGDKCHQPIYKVRVFEKANKFPVGQKGNKASKFVEAAKGTNLYFAVYEAKEMNNKTGEISVKRYYKTIQLKSAFERLKNGMQVAPEESAGKRLLFVLSPGDLVYVPTKEELEGGNLRLPLKLGRLYKMTDCSGATVNFVPASFANVIYSLAKEDAKAFCNGALVLNELGEGNSLSKNANALTGEMIKEICLPVKVDRLGRITEINGNKV</sequence>
<dbReference type="GO" id="GO:0051607">
    <property type="term" value="P:defense response to virus"/>
    <property type="evidence" value="ECO:0007669"/>
    <property type="project" value="UniProtKB-UniRule"/>
</dbReference>
<comment type="subunit">
    <text evidence="11 12">Monomer. Binds crRNA and tracrRNA.</text>
</comment>
<protein>
    <recommendedName>
        <fullName evidence="12">CRISPR-associated endonuclease Cas9</fullName>
        <ecNumber evidence="12">3.1.-.-</ecNumber>
    </recommendedName>
</protein>
<dbReference type="EC" id="3.1.-.-" evidence="12"/>
<dbReference type="InterPro" id="IPR032239">
    <property type="entry name" value="Cas9-BH"/>
</dbReference>
<dbReference type="InterPro" id="IPR036397">
    <property type="entry name" value="RNaseH_sf"/>
</dbReference>
<comment type="caution">
    <text evidence="12">Lacks conserved residue(s) required for the propagation of feature annotation.</text>
</comment>
<keyword evidence="4 12" id="KW-0255">Endonuclease</keyword>
<comment type="domain">
    <text evidence="12">Has 2 endonuclease domains. The discontinuous RuvC-like domain cleaves the target DNA noncomplementary to crRNA while the HNH nuclease domain cleaves the target DNA complementary to crRNA.</text>
</comment>
<dbReference type="InterPro" id="IPR033114">
    <property type="entry name" value="HNH_CAS9"/>
</dbReference>
<dbReference type="GO" id="GO:0004519">
    <property type="term" value="F:endonuclease activity"/>
    <property type="evidence" value="ECO:0007669"/>
    <property type="project" value="UniProtKB-UniRule"/>
</dbReference>
<evidence type="ECO:0000256" key="9">
    <source>
        <dbReference type="ARBA" id="ARBA00023125"/>
    </source>
</evidence>
<evidence type="ECO:0000313" key="15">
    <source>
        <dbReference type="Proteomes" id="UP000824055"/>
    </source>
</evidence>
<dbReference type="GO" id="GO:0003677">
    <property type="term" value="F:DNA binding"/>
    <property type="evidence" value="ECO:0007669"/>
    <property type="project" value="UniProtKB-UniRule"/>
</dbReference>
<evidence type="ECO:0000256" key="12">
    <source>
        <dbReference type="HAMAP-Rule" id="MF_01480"/>
    </source>
</evidence>
<evidence type="ECO:0000256" key="1">
    <source>
        <dbReference type="ARBA" id="ARBA00001946"/>
    </source>
</evidence>
<evidence type="ECO:0000256" key="2">
    <source>
        <dbReference type="ARBA" id="ARBA00022722"/>
    </source>
</evidence>
<dbReference type="Gene3D" id="3.30.420.10">
    <property type="entry name" value="Ribonuclease H-like superfamily/Ribonuclease H"/>
    <property type="match status" value="3"/>
</dbReference>
<dbReference type="Proteomes" id="UP000824055">
    <property type="component" value="Unassembled WGS sequence"/>
</dbReference>
<feature type="active site" description="For RuvC-like nuclease domain" evidence="12">
    <location>
        <position position="9"/>
    </location>
</feature>
<evidence type="ECO:0000313" key="14">
    <source>
        <dbReference type="EMBL" id="HIZ68526.1"/>
    </source>
</evidence>
<keyword evidence="9 12" id="KW-0238">DNA-binding</keyword>
<dbReference type="InterPro" id="IPR028629">
    <property type="entry name" value="Cas9"/>
</dbReference>
<dbReference type="Pfam" id="PF16593">
    <property type="entry name" value="Cas9-BH"/>
    <property type="match status" value="1"/>
</dbReference>
<comment type="function">
    <text evidence="12">CRISPR (clustered regularly interspaced short palindromic repeat) is an adaptive immune system that provides protection against mobile genetic elements (viruses, transposable elements and conjugative plasmids). CRISPR clusters contain spacers, sequences complementary to antecedent mobile elements, and target invading nucleic acids. CRISPR clusters are transcribed and processed into CRISPR RNA (crRNA). In type II CRISPR systems correct processing of pre-crRNA requires a trans-encoded small RNA (tracrRNA), endogenous ribonuclease 3 (rnc) and this protein. The tracrRNA serves as a guide for ribonuclease 3-aided processing of pre-crRNA. Subsequently Cas9/crRNA/tracrRNA endonucleolytically cleaves linear or circular dsDNA target complementary to the spacer; Cas9 is inactive in the absence of the 2 guide RNAs (gRNA). Cas9 recognizes the protospacer adjacent motif (PAM) in the CRISPR repeat sequences to help distinguish self versus nonself, as targets within the bacterial CRISPR locus do not have PAMs. PAM recognition is also required for catalytic activity.</text>
</comment>
<feature type="active site" description="Proton acceptor for HNH nuclease domain" evidence="12">
    <location>
        <position position="876"/>
    </location>
</feature>
<keyword evidence="5 12" id="KW-0378">Hydrolase</keyword>
<dbReference type="HAMAP" id="MF_01480">
    <property type="entry name" value="Cas9"/>
    <property type="match status" value="1"/>
</dbReference>
<comment type="similarity">
    <text evidence="12">Belongs to the CRISPR-associated Cas9 family.</text>
</comment>
<evidence type="ECO:0000259" key="13">
    <source>
        <dbReference type="PROSITE" id="PS51749"/>
    </source>
</evidence>
<keyword evidence="3" id="KW-0479">Metal-binding</keyword>
<proteinExistence type="inferred from homology"/>
<gene>
    <name evidence="12" type="primary">cas9</name>
    <name evidence="14" type="ORF">H9966_01345</name>
</gene>
<keyword evidence="2 12" id="KW-0540">Nuclease</keyword>
<feature type="domain" description="HNH Cas9-type" evidence="13">
    <location>
        <begin position="800"/>
        <end position="968"/>
    </location>
</feature>
<dbReference type="PROSITE" id="PS51749">
    <property type="entry name" value="HNH_CAS9"/>
    <property type="match status" value="1"/>
</dbReference>
<accession>A0A9D2JV81</accession>
<evidence type="ECO:0000256" key="10">
    <source>
        <dbReference type="ARBA" id="ARBA00023211"/>
    </source>
</evidence>
<evidence type="ECO:0000256" key="3">
    <source>
        <dbReference type="ARBA" id="ARBA00022723"/>
    </source>
</evidence>
<dbReference type="Pfam" id="PF18541">
    <property type="entry name" value="RuvC_III"/>
    <property type="match status" value="1"/>
</dbReference>
<dbReference type="InterPro" id="IPR041383">
    <property type="entry name" value="RuvC_III"/>
</dbReference>
<comment type="cofactor">
    <cofactor evidence="1">
        <name>Mg(2+)</name>
        <dbReference type="ChEBI" id="CHEBI:18420"/>
    </cofactor>
</comment>
<dbReference type="GO" id="GO:0043571">
    <property type="term" value="P:maintenance of CRISPR repeat elements"/>
    <property type="evidence" value="ECO:0007669"/>
    <property type="project" value="UniProtKB-UniRule"/>
</dbReference>
<dbReference type="InterPro" id="IPR003615">
    <property type="entry name" value="HNH_nuc"/>
</dbReference>
<evidence type="ECO:0000256" key="5">
    <source>
        <dbReference type="ARBA" id="ARBA00022801"/>
    </source>
</evidence>
<evidence type="ECO:0000256" key="8">
    <source>
        <dbReference type="ARBA" id="ARBA00023118"/>
    </source>
</evidence>
<evidence type="ECO:0000256" key="11">
    <source>
        <dbReference type="ARBA" id="ARBA00046380"/>
    </source>
</evidence>
<keyword evidence="6" id="KW-0460">Magnesium</keyword>
<dbReference type="GO" id="GO:0016787">
    <property type="term" value="F:hydrolase activity"/>
    <property type="evidence" value="ECO:0007669"/>
    <property type="project" value="UniProtKB-KW"/>
</dbReference>
<evidence type="ECO:0000256" key="6">
    <source>
        <dbReference type="ARBA" id="ARBA00022842"/>
    </source>
</evidence>
<name>A0A9D2JV81_9BACT</name>